<feature type="domain" description="SLC12A transporter C-terminal" evidence="7">
    <location>
        <begin position="746"/>
        <end position="875"/>
    </location>
</feature>
<dbReference type="Proteomes" id="UP001151699">
    <property type="component" value="Unassembled WGS sequence"/>
</dbReference>
<dbReference type="AlphaFoldDB" id="A0A9Q0MMJ4"/>
<evidence type="ECO:0000256" key="1">
    <source>
        <dbReference type="ARBA" id="ARBA00004141"/>
    </source>
</evidence>
<feature type="domain" description="SLC12A transporter C-terminal" evidence="7">
    <location>
        <begin position="439"/>
        <end position="726"/>
    </location>
</feature>
<keyword evidence="3 5" id="KW-1133">Transmembrane helix</keyword>
<dbReference type="GO" id="GO:0016020">
    <property type="term" value="C:membrane"/>
    <property type="evidence" value="ECO:0007669"/>
    <property type="project" value="UniProtKB-SubCell"/>
</dbReference>
<evidence type="ECO:0000259" key="7">
    <source>
        <dbReference type="Pfam" id="PF03522"/>
    </source>
</evidence>
<comment type="subcellular location">
    <subcellularLocation>
        <location evidence="1">Membrane</location>
        <topology evidence="1">Multi-pass membrane protein</topology>
    </subcellularLocation>
</comment>
<dbReference type="Pfam" id="PF03522">
    <property type="entry name" value="SLC12"/>
    <property type="match status" value="2"/>
</dbReference>
<sequence>EALPRLENYRRSLRALKRPSLGILHGGDLEHNQEVVKEPENTEVHHGIKLGWIQGVLIPCLLNIWGVMLFLRLAWVVAQAGIAQSLVIIFISFVVCVITTLSLSALSTNGEVKGGGVYFIISRSLGPEFGASVGIVFAFANAVAASMNTIGFCDSMNELLSAKFLIAIIVAAIFNFIIGSIIGPRSDIALAEGFVGVSAEAFKQNWGPNYKYSEGLDQNFFSVFAIFFPSVTGLQAGANISGDLKDPASSIPKGTLLALLISAMSYIVFVIFAGAAAIREASGNTTDLINGSALHMMPHCLSNNSCPYGLHNSYTIMQLMAAWGPLIYAGCWAATLSTALTNLLSVPRLIQALGRDRIYPGLIFFSKGYGKHGEPYRGYVLTFIISLTFLLIDVNWGSSTQAQTYKTALHATYRLQNIGDHVKNYRPQVLVLAGSPQIRPAIVDLANLITKHNSLMIVGNVVSPDVSHKTRMYAIKEGHKWLQARKIKAFYDIVQNNEFESGVRALIQTSGIGKLAPNIVLMGYKANWRSSPTSELLSYFNSMHNAFDNRMALAILRMPKGMDYSYLNLEVNNEYTLSGLDSSSTHQSQSSLPATGDLILSGNRNLMHADSNLNLAGMVSSQTTLTTPQPPPLPNQKRLRELRTKEKIVYSTKGGSTVPKEVLDDLGYFHLKKSDGQIDVWWLYDDGGLTILIPYILSLRSHWSNCKIRVFALTNHKMELEIEERKYGYWKHNFFYCFYSDNFIFRSMANLLNKLRIDYSTLTMLQGMQDKPKQSTIDFHLQLLDGFREGQNNDCFVSDTELETLEKKTHRQLRLRELLLEHSKDASLVVMSLPMPRKDAVSAPLYMSWLELLTNDMPPFLLIRGNQCSVLTFYS</sequence>
<feature type="domain" description="Amino acid permease/ SLC12A" evidence="6">
    <location>
        <begin position="165"/>
        <end position="393"/>
    </location>
</feature>
<proteinExistence type="predicted"/>
<dbReference type="GO" id="GO:0055075">
    <property type="term" value="P:potassium ion homeostasis"/>
    <property type="evidence" value="ECO:0007669"/>
    <property type="project" value="TreeGrafter"/>
</dbReference>
<reference evidence="8" key="1">
    <citation type="submission" date="2022-07" db="EMBL/GenBank/DDBJ databases">
        <authorList>
            <person name="Trinca V."/>
            <person name="Uliana J.V.C."/>
            <person name="Torres T.T."/>
            <person name="Ward R.J."/>
            <person name="Monesi N."/>
        </authorList>
    </citation>
    <scope>NUCLEOTIDE SEQUENCE</scope>
    <source>
        <strain evidence="8">HSMRA1968</strain>
        <tissue evidence="8">Whole embryos</tissue>
    </source>
</reference>
<feature type="transmembrane region" description="Helical" evidence="5">
    <location>
        <begin position="52"/>
        <end position="74"/>
    </location>
</feature>
<gene>
    <name evidence="8" type="primary">NKCL_3</name>
    <name evidence="8" type="ORF">Bhyg_15641</name>
</gene>
<dbReference type="PANTHER" id="PTHR11827">
    <property type="entry name" value="SOLUTE CARRIER FAMILY 12, CATION COTRANSPORTERS"/>
    <property type="match status" value="1"/>
</dbReference>
<feature type="non-terminal residue" evidence="8">
    <location>
        <position position="1"/>
    </location>
</feature>
<keyword evidence="2 5" id="KW-0812">Transmembrane</keyword>
<dbReference type="InterPro" id="IPR004841">
    <property type="entry name" value="AA-permease/SLC12A_dom"/>
</dbReference>
<keyword evidence="9" id="KW-1185">Reference proteome</keyword>
<protein>
    <submittedName>
        <fullName evidence="8">Bumetanide-sensitive sodium-(Potassium)-chloride cotransporter</fullName>
    </submittedName>
</protein>
<feature type="transmembrane region" description="Helical" evidence="5">
    <location>
        <begin position="326"/>
        <end position="346"/>
    </location>
</feature>
<evidence type="ECO:0000256" key="4">
    <source>
        <dbReference type="ARBA" id="ARBA00023136"/>
    </source>
</evidence>
<feature type="transmembrane region" description="Helical" evidence="5">
    <location>
        <begin position="86"/>
        <end position="109"/>
    </location>
</feature>
<dbReference type="InterPro" id="IPR018491">
    <property type="entry name" value="SLC12_C"/>
</dbReference>
<dbReference type="PANTHER" id="PTHR11827:SF48">
    <property type="entry name" value="GH09711P"/>
    <property type="match status" value="1"/>
</dbReference>
<evidence type="ECO:0000259" key="6">
    <source>
        <dbReference type="Pfam" id="PF00324"/>
    </source>
</evidence>
<dbReference type="Gene3D" id="1.20.1740.10">
    <property type="entry name" value="Amino acid/polyamine transporter I"/>
    <property type="match status" value="1"/>
</dbReference>
<evidence type="ECO:0000256" key="3">
    <source>
        <dbReference type="ARBA" id="ARBA00022989"/>
    </source>
</evidence>
<evidence type="ECO:0000256" key="2">
    <source>
        <dbReference type="ARBA" id="ARBA00022692"/>
    </source>
</evidence>
<dbReference type="GO" id="GO:0006884">
    <property type="term" value="P:cell volume homeostasis"/>
    <property type="evidence" value="ECO:0007669"/>
    <property type="project" value="TreeGrafter"/>
</dbReference>
<feature type="transmembrane region" description="Helical" evidence="5">
    <location>
        <begin position="129"/>
        <end position="152"/>
    </location>
</feature>
<dbReference type="OrthoDB" id="2020542at2759"/>
<organism evidence="8 9">
    <name type="scientific">Pseudolycoriella hygida</name>
    <dbReference type="NCBI Taxonomy" id="35572"/>
    <lineage>
        <taxon>Eukaryota</taxon>
        <taxon>Metazoa</taxon>
        <taxon>Ecdysozoa</taxon>
        <taxon>Arthropoda</taxon>
        <taxon>Hexapoda</taxon>
        <taxon>Insecta</taxon>
        <taxon>Pterygota</taxon>
        <taxon>Neoptera</taxon>
        <taxon>Endopterygota</taxon>
        <taxon>Diptera</taxon>
        <taxon>Nematocera</taxon>
        <taxon>Sciaroidea</taxon>
        <taxon>Sciaridae</taxon>
        <taxon>Pseudolycoriella</taxon>
    </lineage>
</organism>
<accession>A0A9Q0MMJ4</accession>
<name>A0A9Q0MMJ4_9DIPT</name>
<evidence type="ECO:0000256" key="5">
    <source>
        <dbReference type="SAM" id="Phobius"/>
    </source>
</evidence>
<feature type="transmembrane region" description="Helical" evidence="5">
    <location>
        <begin position="220"/>
        <end position="242"/>
    </location>
</feature>
<feature type="transmembrane region" description="Helical" evidence="5">
    <location>
        <begin position="376"/>
        <end position="396"/>
    </location>
</feature>
<dbReference type="EMBL" id="WJQU01001993">
    <property type="protein sequence ID" value="KAJ6633464.1"/>
    <property type="molecule type" value="Genomic_DNA"/>
</dbReference>
<keyword evidence="4 5" id="KW-0472">Membrane</keyword>
<dbReference type="GO" id="GO:0055078">
    <property type="term" value="P:sodium ion homeostasis"/>
    <property type="evidence" value="ECO:0007669"/>
    <property type="project" value="TreeGrafter"/>
</dbReference>
<dbReference type="Pfam" id="PF00324">
    <property type="entry name" value="AA_permease"/>
    <property type="match status" value="1"/>
</dbReference>
<comment type="caution">
    <text evidence="8">The sequence shown here is derived from an EMBL/GenBank/DDBJ whole genome shotgun (WGS) entry which is preliminary data.</text>
</comment>
<feature type="transmembrane region" description="Helical" evidence="5">
    <location>
        <begin position="164"/>
        <end position="182"/>
    </location>
</feature>
<dbReference type="GO" id="GO:1990573">
    <property type="term" value="P:potassium ion import across plasma membrane"/>
    <property type="evidence" value="ECO:0007669"/>
    <property type="project" value="TreeGrafter"/>
</dbReference>
<feature type="transmembrane region" description="Helical" evidence="5">
    <location>
        <begin position="254"/>
        <end position="278"/>
    </location>
</feature>
<dbReference type="InterPro" id="IPR004842">
    <property type="entry name" value="SLC12A_fam"/>
</dbReference>
<dbReference type="GO" id="GO:0055064">
    <property type="term" value="P:chloride ion homeostasis"/>
    <property type="evidence" value="ECO:0007669"/>
    <property type="project" value="TreeGrafter"/>
</dbReference>
<dbReference type="GO" id="GO:0008511">
    <property type="term" value="F:sodium:potassium:chloride symporter activity"/>
    <property type="evidence" value="ECO:0007669"/>
    <property type="project" value="TreeGrafter"/>
</dbReference>
<evidence type="ECO:0000313" key="8">
    <source>
        <dbReference type="EMBL" id="KAJ6633464.1"/>
    </source>
</evidence>
<evidence type="ECO:0000313" key="9">
    <source>
        <dbReference type="Proteomes" id="UP001151699"/>
    </source>
</evidence>